<dbReference type="NCBIfam" id="TIGR01727">
    <property type="entry name" value="oligo_HPY"/>
    <property type="match status" value="1"/>
</dbReference>
<keyword evidence="4" id="KW-0547">Nucleotide-binding</keyword>
<evidence type="ECO:0000256" key="3">
    <source>
        <dbReference type="ARBA" id="ARBA00022448"/>
    </source>
</evidence>
<dbReference type="SMART" id="SM00382">
    <property type="entry name" value="AAA"/>
    <property type="match status" value="1"/>
</dbReference>
<organism evidence="7 8">
    <name type="scientific">Sneathiella sedimenti</name>
    <dbReference type="NCBI Taxonomy" id="2816034"/>
    <lineage>
        <taxon>Bacteria</taxon>
        <taxon>Pseudomonadati</taxon>
        <taxon>Pseudomonadota</taxon>
        <taxon>Alphaproteobacteria</taxon>
        <taxon>Sneathiellales</taxon>
        <taxon>Sneathiellaceae</taxon>
        <taxon>Sneathiella</taxon>
    </lineage>
</organism>
<dbReference type="InterPro" id="IPR050319">
    <property type="entry name" value="ABC_transp_ATP-bind"/>
</dbReference>
<comment type="caution">
    <text evidence="7">The sequence shown here is derived from an EMBL/GenBank/DDBJ whole genome shotgun (WGS) entry which is preliminary data.</text>
</comment>
<keyword evidence="5 7" id="KW-0067">ATP-binding</keyword>
<dbReference type="InterPro" id="IPR027417">
    <property type="entry name" value="P-loop_NTPase"/>
</dbReference>
<name>A0ABS3F297_9PROT</name>
<evidence type="ECO:0000259" key="6">
    <source>
        <dbReference type="PROSITE" id="PS50893"/>
    </source>
</evidence>
<dbReference type="PROSITE" id="PS00211">
    <property type="entry name" value="ABC_TRANSPORTER_1"/>
    <property type="match status" value="1"/>
</dbReference>
<feature type="domain" description="ABC transporter" evidence="6">
    <location>
        <begin position="5"/>
        <end position="248"/>
    </location>
</feature>
<dbReference type="GO" id="GO:0005524">
    <property type="term" value="F:ATP binding"/>
    <property type="evidence" value="ECO:0007669"/>
    <property type="project" value="UniProtKB-KW"/>
</dbReference>
<reference evidence="7 8" key="1">
    <citation type="submission" date="2021-03" db="EMBL/GenBank/DDBJ databases">
        <title>Sneathiella sp. CAU 1612 isolated from Kang Won-do.</title>
        <authorList>
            <person name="Kim W."/>
        </authorList>
    </citation>
    <scope>NUCLEOTIDE SEQUENCE [LARGE SCALE GENOMIC DNA]</scope>
    <source>
        <strain evidence="7 8">CAU 1612</strain>
    </source>
</reference>
<evidence type="ECO:0000313" key="8">
    <source>
        <dbReference type="Proteomes" id="UP000664761"/>
    </source>
</evidence>
<comment type="similarity">
    <text evidence="2">Belongs to the ABC transporter superfamily.</text>
</comment>
<evidence type="ECO:0000256" key="1">
    <source>
        <dbReference type="ARBA" id="ARBA00004417"/>
    </source>
</evidence>
<gene>
    <name evidence="7" type="ORF">J0X12_03295</name>
</gene>
<sequence length="319" mass="34787">MNALLSVKNLQKVYPTKVGMIKAVDDVSFDVAAGETVALVGESGCGKSSIALSLLQLISSDGGTVHFDGTDFTSLSDQQRQQFRKKLSIVFQNPFSSLNPKMRVRDIVGEPLKTVFGLKGSKLEERVAQHLRDVGLGREHLKRYPHEFSGGQRQRIAIARALALEPRMLILDEPTAALDVSVQAQVLNLLKELQAKHGLSFLFISHNLATVNYIADRVMVMYLGRIVESGPVHSIFSSPAHPYTQALLASIPSLDPLKKNQLVALSGEVPSPLSLPAGCAFANRCPYASDLCRTLRPDLLSKSEAWAVACHHPIQGEED</sequence>
<dbReference type="Gene3D" id="3.40.50.300">
    <property type="entry name" value="P-loop containing nucleotide triphosphate hydrolases"/>
    <property type="match status" value="1"/>
</dbReference>
<comment type="subcellular location">
    <subcellularLocation>
        <location evidence="1">Cell inner membrane</location>
        <topology evidence="1">Peripheral membrane protein</topology>
    </subcellularLocation>
</comment>
<evidence type="ECO:0000256" key="4">
    <source>
        <dbReference type="ARBA" id="ARBA00022741"/>
    </source>
</evidence>
<evidence type="ECO:0000313" key="7">
    <source>
        <dbReference type="EMBL" id="MBO0332623.1"/>
    </source>
</evidence>
<accession>A0ABS3F297</accession>
<dbReference type="CDD" id="cd03257">
    <property type="entry name" value="ABC_NikE_OppD_transporters"/>
    <property type="match status" value="1"/>
</dbReference>
<keyword evidence="8" id="KW-1185">Reference proteome</keyword>
<dbReference type="SUPFAM" id="SSF52540">
    <property type="entry name" value="P-loop containing nucleoside triphosphate hydrolases"/>
    <property type="match status" value="1"/>
</dbReference>
<dbReference type="PANTHER" id="PTHR43776:SF7">
    <property type="entry name" value="D,D-DIPEPTIDE TRANSPORT ATP-BINDING PROTEIN DDPF-RELATED"/>
    <property type="match status" value="1"/>
</dbReference>
<dbReference type="InterPro" id="IPR003439">
    <property type="entry name" value="ABC_transporter-like_ATP-bd"/>
</dbReference>
<dbReference type="InterPro" id="IPR013563">
    <property type="entry name" value="Oligopep_ABC_C"/>
</dbReference>
<proteinExistence type="inferred from homology"/>
<evidence type="ECO:0000256" key="5">
    <source>
        <dbReference type="ARBA" id="ARBA00022840"/>
    </source>
</evidence>
<dbReference type="Proteomes" id="UP000664761">
    <property type="component" value="Unassembled WGS sequence"/>
</dbReference>
<dbReference type="InterPro" id="IPR017871">
    <property type="entry name" value="ABC_transporter-like_CS"/>
</dbReference>
<dbReference type="Pfam" id="PF08352">
    <property type="entry name" value="oligo_HPY"/>
    <property type="match status" value="1"/>
</dbReference>
<protein>
    <submittedName>
        <fullName evidence="7">ATP-binding cassette domain-containing protein</fullName>
    </submittedName>
</protein>
<dbReference type="InterPro" id="IPR003593">
    <property type="entry name" value="AAA+_ATPase"/>
</dbReference>
<dbReference type="PANTHER" id="PTHR43776">
    <property type="entry name" value="TRANSPORT ATP-BINDING PROTEIN"/>
    <property type="match status" value="1"/>
</dbReference>
<dbReference type="PROSITE" id="PS50893">
    <property type="entry name" value="ABC_TRANSPORTER_2"/>
    <property type="match status" value="1"/>
</dbReference>
<keyword evidence="3" id="KW-0813">Transport</keyword>
<evidence type="ECO:0000256" key="2">
    <source>
        <dbReference type="ARBA" id="ARBA00005417"/>
    </source>
</evidence>
<dbReference type="RefSeq" id="WP_207042213.1">
    <property type="nucleotide sequence ID" value="NZ_JAFLNC010000001.1"/>
</dbReference>
<dbReference type="Pfam" id="PF00005">
    <property type="entry name" value="ABC_tran"/>
    <property type="match status" value="1"/>
</dbReference>
<dbReference type="EMBL" id="JAFLNC010000001">
    <property type="protein sequence ID" value="MBO0332623.1"/>
    <property type="molecule type" value="Genomic_DNA"/>
</dbReference>